<keyword evidence="2" id="KW-1185">Reference proteome</keyword>
<comment type="caution">
    <text evidence="1">The sequence shown here is derived from an EMBL/GenBank/DDBJ whole genome shotgun (WGS) entry which is preliminary data.</text>
</comment>
<sequence length="118" mass="13674">MFFFFFFLNGQDFVRPYLNSYDSLLFKEREKKKFSYRKEMVKTHANSLPVVMLKCLSYSFSWYCQLTGDWVKAWPASTKGSGTVKAFLSAQGFANVMMTDAFECHVAQNFSGWPAEIP</sequence>
<name>A0ABR0A706_9CRUS</name>
<proteinExistence type="predicted"/>
<organism evidence="1 2">
    <name type="scientific">Daphnia magna</name>
    <dbReference type="NCBI Taxonomy" id="35525"/>
    <lineage>
        <taxon>Eukaryota</taxon>
        <taxon>Metazoa</taxon>
        <taxon>Ecdysozoa</taxon>
        <taxon>Arthropoda</taxon>
        <taxon>Crustacea</taxon>
        <taxon>Branchiopoda</taxon>
        <taxon>Diplostraca</taxon>
        <taxon>Cladocera</taxon>
        <taxon>Anomopoda</taxon>
        <taxon>Daphniidae</taxon>
        <taxon>Daphnia</taxon>
    </lineage>
</organism>
<dbReference type="EMBL" id="JAOYFB010000036">
    <property type="protein sequence ID" value="KAK4020910.1"/>
    <property type="molecule type" value="Genomic_DNA"/>
</dbReference>
<evidence type="ECO:0000313" key="1">
    <source>
        <dbReference type="EMBL" id="KAK4020910.1"/>
    </source>
</evidence>
<dbReference type="Proteomes" id="UP001234178">
    <property type="component" value="Unassembled WGS sequence"/>
</dbReference>
<accession>A0ABR0A706</accession>
<reference evidence="1 2" key="1">
    <citation type="journal article" date="2023" name="Nucleic Acids Res.">
        <title>The hologenome of Daphnia magna reveals possible DNA methylation and microbiome-mediated evolution of the host genome.</title>
        <authorList>
            <person name="Chaturvedi A."/>
            <person name="Li X."/>
            <person name="Dhandapani V."/>
            <person name="Marshall H."/>
            <person name="Kissane S."/>
            <person name="Cuenca-Cambronero M."/>
            <person name="Asole G."/>
            <person name="Calvet F."/>
            <person name="Ruiz-Romero M."/>
            <person name="Marangio P."/>
            <person name="Guigo R."/>
            <person name="Rago D."/>
            <person name="Mirbahai L."/>
            <person name="Eastwood N."/>
            <person name="Colbourne J.K."/>
            <person name="Zhou J."/>
            <person name="Mallon E."/>
            <person name="Orsini L."/>
        </authorList>
    </citation>
    <scope>NUCLEOTIDE SEQUENCE [LARGE SCALE GENOMIC DNA]</scope>
    <source>
        <strain evidence="1">LRV0_1</strain>
    </source>
</reference>
<evidence type="ECO:0000313" key="2">
    <source>
        <dbReference type="Proteomes" id="UP001234178"/>
    </source>
</evidence>
<gene>
    <name evidence="1" type="ORF">OUZ56_002852</name>
</gene>
<protein>
    <submittedName>
        <fullName evidence="1">Uncharacterized protein</fullName>
    </submittedName>
</protein>